<dbReference type="InterPro" id="IPR015915">
    <property type="entry name" value="Kelch-typ_b-propeller"/>
</dbReference>
<feature type="transmembrane region" description="Helical" evidence="3">
    <location>
        <begin position="303"/>
        <end position="327"/>
    </location>
</feature>
<keyword evidence="3" id="KW-0812">Transmembrane</keyword>
<evidence type="ECO:0000259" key="4">
    <source>
        <dbReference type="Pfam" id="PF24981"/>
    </source>
</evidence>
<dbReference type="PANTHER" id="PTHR46093">
    <property type="entry name" value="ACYL-COA-BINDING DOMAIN-CONTAINING PROTEIN 5"/>
    <property type="match status" value="1"/>
</dbReference>
<dbReference type="Gene3D" id="2.120.10.80">
    <property type="entry name" value="Kelch-type beta propeller"/>
    <property type="match status" value="1"/>
</dbReference>
<protein>
    <recommendedName>
        <fullName evidence="4">Attractin/MKLN-like beta-propeller domain-containing protein</fullName>
    </recommendedName>
</protein>
<evidence type="ECO:0000256" key="1">
    <source>
        <dbReference type="ARBA" id="ARBA00022441"/>
    </source>
</evidence>
<dbReference type="AlphaFoldDB" id="A0A397TIH7"/>
<keyword evidence="1" id="KW-0880">Kelch repeat</keyword>
<evidence type="ECO:0000256" key="3">
    <source>
        <dbReference type="SAM" id="Phobius"/>
    </source>
</evidence>
<proteinExistence type="predicted"/>
<gene>
    <name evidence="5" type="ORF">C1645_814920</name>
</gene>
<keyword evidence="3" id="KW-0472">Membrane</keyword>
<feature type="domain" description="Attractin/MKLN-like beta-propeller" evidence="4">
    <location>
        <begin position="107"/>
        <end position="271"/>
    </location>
</feature>
<dbReference type="EMBL" id="QKYT01000039">
    <property type="protein sequence ID" value="RIA96736.1"/>
    <property type="molecule type" value="Genomic_DNA"/>
</dbReference>
<evidence type="ECO:0000313" key="5">
    <source>
        <dbReference type="EMBL" id="RIA96736.1"/>
    </source>
</evidence>
<dbReference type="SUPFAM" id="SSF117281">
    <property type="entry name" value="Kelch motif"/>
    <property type="match status" value="1"/>
</dbReference>
<sequence length="413" mass="45866">MTPFKPSRRHLHTATYVDNKLYILSGFDDSIGIKGIAGISGKQFFYLDVSVPVNTQEISWNDLTNVNMISSHVGAGSVKGGTNNKTIILYRGKYLTDVENDASVYTNLIENNEFVNDMLILDSINLSWGKGSTLNAPVPRNSYAATLLPNKNIIYIGGATFNGQSLTLNEVYMYDTINDNWSTKNTSGSIPSNRAGLSAVLGLDGQRVIIFGGYGNGEIVNSQDSLYVLNINTFEWSIPKISGNITSSRYLHKANLIGNYMVISFGVGYQSESDILLLDISNNDEYKWTTKFNPPQNSSKNNIIPLISIFMGSLVGGILLSIGIFFLHKRREAKKNLIQIPDKHNSYKTSDYSQAEQEVINDLSSSIQNIDDTMLSFATTNDYDKLRAPESDDTLGYLRNEMIQAVRPNDNHR</sequence>
<dbReference type="Pfam" id="PF24981">
    <property type="entry name" value="Beta-prop_ATRN-LZTR1"/>
    <property type="match status" value="1"/>
</dbReference>
<dbReference type="Proteomes" id="UP000265703">
    <property type="component" value="Unassembled WGS sequence"/>
</dbReference>
<dbReference type="InterPro" id="IPR056737">
    <property type="entry name" value="Beta-prop_ATRN-MKLN-like"/>
</dbReference>
<accession>A0A397TIH7</accession>
<reference evidence="5 6" key="1">
    <citation type="submission" date="2018-06" db="EMBL/GenBank/DDBJ databases">
        <title>Comparative genomics reveals the genomic features of Rhizophagus irregularis, R. cerebriforme, R. diaphanum and Gigaspora rosea, and their symbiotic lifestyle signature.</title>
        <authorList>
            <person name="Morin E."/>
            <person name="San Clemente H."/>
            <person name="Chen E.C.H."/>
            <person name="De La Providencia I."/>
            <person name="Hainaut M."/>
            <person name="Kuo A."/>
            <person name="Kohler A."/>
            <person name="Murat C."/>
            <person name="Tang N."/>
            <person name="Roy S."/>
            <person name="Loubradou J."/>
            <person name="Henrissat B."/>
            <person name="Grigoriev I.V."/>
            <person name="Corradi N."/>
            <person name="Roux C."/>
            <person name="Martin F.M."/>
        </authorList>
    </citation>
    <scope>NUCLEOTIDE SEQUENCE [LARGE SCALE GENOMIC DNA]</scope>
    <source>
        <strain evidence="5 6">DAOM 227022</strain>
    </source>
</reference>
<evidence type="ECO:0000313" key="6">
    <source>
        <dbReference type="Proteomes" id="UP000265703"/>
    </source>
</evidence>
<keyword evidence="3" id="KW-1133">Transmembrane helix</keyword>
<dbReference type="PANTHER" id="PTHR46093:SF18">
    <property type="entry name" value="FIBRONECTIN TYPE-III DOMAIN-CONTAINING PROTEIN"/>
    <property type="match status" value="1"/>
</dbReference>
<evidence type="ECO:0000256" key="2">
    <source>
        <dbReference type="ARBA" id="ARBA00022737"/>
    </source>
</evidence>
<comment type="caution">
    <text evidence="5">The sequence shown here is derived from an EMBL/GenBank/DDBJ whole genome shotgun (WGS) entry which is preliminary data.</text>
</comment>
<keyword evidence="2" id="KW-0677">Repeat</keyword>
<organism evidence="5 6">
    <name type="scientific">Glomus cerebriforme</name>
    <dbReference type="NCBI Taxonomy" id="658196"/>
    <lineage>
        <taxon>Eukaryota</taxon>
        <taxon>Fungi</taxon>
        <taxon>Fungi incertae sedis</taxon>
        <taxon>Mucoromycota</taxon>
        <taxon>Glomeromycotina</taxon>
        <taxon>Glomeromycetes</taxon>
        <taxon>Glomerales</taxon>
        <taxon>Glomeraceae</taxon>
        <taxon>Glomus</taxon>
    </lineage>
</organism>
<keyword evidence="6" id="KW-1185">Reference proteome</keyword>
<dbReference type="OrthoDB" id="432528at2759"/>
<name>A0A397TIH7_9GLOM</name>